<dbReference type="EMBL" id="CP001997">
    <property type="protein sequence ID" value="ADE57779.1"/>
    <property type="molecule type" value="Genomic_DNA"/>
</dbReference>
<dbReference type="InterPro" id="IPR043144">
    <property type="entry name" value="Mal/L-sulf/L-lact_DH-like_ah"/>
</dbReference>
<dbReference type="InterPro" id="IPR043143">
    <property type="entry name" value="Mal/L-sulf/L-lact_DH-like_NADP"/>
</dbReference>
<evidence type="ECO:0000256" key="2">
    <source>
        <dbReference type="ARBA" id="ARBA00023002"/>
    </source>
</evidence>
<protein>
    <submittedName>
        <fullName evidence="3">Malate/L-lactate dehydrogenase</fullName>
    </submittedName>
</protein>
<dbReference type="HOGENOM" id="CLU_040452_3_0_0"/>
<gene>
    <name evidence="3" type="ordered locus">Amico_1663</name>
</gene>
<dbReference type="PANTHER" id="PTHR11091:SF0">
    <property type="entry name" value="MALATE DEHYDROGENASE"/>
    <property type="match status" value="1"/>
</dbReference>
<evidence type="ECO:0000256" key="1">
    <source>
        <dbReference type="ARBA" id="ARBA00006056"/>
    </source>
</evidence>
<keyword evidence="2" id="KW-0560">Oxidoreductase</keyword>
<dbReference type="PANTHER" id="PTHR11091">
    <property type="entry name" value="OXIDOREDUCTASE-RELATED"/>
    <property type="match status" value="1"/>
</dbReference>
<name>D5EGU7_AMICL</name>
<comment type="similarity">
    <text evidence="1">Belongs to the LDH2/MDH2 oxidoreductase family.</text>
</comment>
<evidence type="ECO:0000313" key="3">
    <source>
        <dbReference type="EMBL" id="ADE57779.1"/>
    </source>
</evidence>
<accession>D5EGU7</accession>
<dbReference type="SUPFAM" id="SSF89733">
    <property type="entry name" value="L-sulfolactate dehydrogenase-like"/>
    <property type="match status" value="1"/>
</dbReference>
<dbReference type="KEGG" id="aco:Amico_1663"/>
<dbReference type="InterPro" id="IPR003767">
    <property type="entry name" value="Malate/L-lactate_DH-like"/>
</dbReference>
<proteinExistence type="inferred from homology"/>
<dbReference type="Gene3D" id="3.30.1370.60">
    <property type="entry name" value="Hypothetical oxidoreductase yiak, domain 2"/>
    <property type="match status" value="1"/>
</dbReference>
<dbReference type="InterPro" id="IPR036111">
    <property type="entry name" value="Mal/L-sulfo/L-lacto_DH-like_sf"/>
</dbReference>
<dbReference type="eggNOG" id="COG2055">
    <property type="taxonomic scope" value="Bacteria"/>
</dbReference>
<dbReference type="Pfam" id="PF02615">
    <property type="entry name" value="Ldh_2"/>
    <property type="match status" value="1"/>
</dbReference>
<keyword evidence="4" id="KW-1185">Reference proteome</keyword>
<dbReference type="GO" id="GO:0016491">
    <property type="term" value="F:oxidoreductase activity"/>
    <property type="evidence" value="ECO:0007669"/>
    <property type="project" value="UniProtKB-KW"/>
</dbReference>
<dbReference type="OrthoDB" id="9769447at2"/>
<organism evidence="3 4">
    <name type="scientific">Aminobacterium colombiense (strain DSM 12261 / ALA-1)</name>
    <dbReference type="NCBI Taxonomy" id="572547"/>
    <lineage>
        <taxon>Bacteria</taxon>
        <taxon>Thermotogati</taxon>
        <taxon>Synergistota</taxon>
        <taxon>Synergistia</taxon>
        <taxon>Synergistales</taxon>
        <taxon>Aminobacteriaceae</taxon>
        <taxon>Aminobacterium</taxon>
    </lineage>
</organism>
<dbReference type="Proteomes" id="UP000002366">
    <property type="component" value="Chromosome"/>
</dbReference>
<sequence length="364" mass="39855">MSSLYKRVDYQALINFSADVLQRIGYPRNKAEITAKVLVEADARGVASHGVTRLKVYKNELESGHVKPLADPEIVFETPISAVIDGHYGIGSHISQFAMEICLEKTRKNGTCYVSVRNSNHFGMAGLWAEMASREGFIGSAYTNTIRCAVPALGRQRMLGTNPIAVSIPTDEEEPFLLDMATTTAARGKLGVYKRRGKDLPEGWIIDEEGEPISDAQAATNLLADPTRELGGQVFLGGSGEEMGGHKGYGMGLLVELLCAPLSMGSWTRDVFQTPDANVCHFFSAFRLDLFGDPAPIRTYVGNILRALRNSAPLHGESQVYTHGQKEAARRKIALEKGVEIDEATWSMLNGLARDFNFASLEER</sequence>
<dbReference type="AlphaFoldDB" id="D5EGU7"/>
<reference evidence="3 4" key="1">
    <citation type="journal article" date="2010" name="Stand. Genomic Sci.">
        <title>Complete genome sequence of Aminobacterium colombiense type strain (ALA-1).</title>
        <authorList>
            <person name="Chertkov O."/>
            <person name="Sikorski J."/>
            <person name="Brambilla E."/>
            <person name="Lapidus A."/>
            <person name="Copeland A."/>
            <person name="Glavina Del Rio T."/>
            <person name="Nolan M."/>
            <person name="Lucas S."/>
            <person name="Tice H."/>
            <person name="Cheng J.F."/>
            <person name="Han C."/>
            <person name="Detter J.C."/>
            <person name="Bruce D."/>
            <person name="Tapia R."/>
            <person name="Goodwin L."/>
            <person name="Pitluck S."/>
            <person name="Liolios K."/>
            <person name="Ivanova N."/>
            <person name="Mavromatis K."/>
            <person name="Ovchinnikova G."/>
            <person name="Pati A."/>
            <person name="Chen A."/>
            <person name="Palaniappan K."/>
            <person name="Land M."/>
            <person name="Hauser L."/>
            <person name="Chang Y.J."/>
            <person name="Jeffries C.D."/>
            <person name="Spring S."/>
            <person name="Rohde M."/>
            <person name="Goker M."/>
            <person name="Bristow J."/>
            <person name="Eisen J.A."/>
            <person name="Markowitz V."/>
            <person name="Hugenholtz P."/>
            <person name="Kyrpides N.C."/>
            <person name="Klenk H.P."/>
        </authorList>
    </citation>
    <scope>NUCLEOTIDE SEQUENCE [LARGE SCALE GENOMIC DNA]</scope>
    <source>
        <strain evidence="4">DSM 12261 / ALA-1</strain>
    </source>
</reference>
<dbReference type="RefSeq" id="WP_013049041.1">
    <property type="nucleotide sequence ID" value="NC_014011.1"/>
</dbReference>
<dbReference type="STRING" id="572547.Amico_1663"/>
<evidence type="ECO:0000313" key="4">
    <source>
        <dbReference type="Proteomes" id="UP000002366"/>
    </source>
</evidence>
<dbReference type="Gene3D" id="1.10.1530.10">
    <property type="match status" value="1"/>
</dbReference>